<dbReference type="PROSITE" id="PS51257">
    <property type="entry name" value="PROKAR_LIPOPROTEIN"/>
    <property type="match status" value="1"/>
</dbReference>
<dbReference type="Proteomes" id="UP001165430">
    <property type="component" value="Unassembled WGS sequence"/>
</dbReference>
<evidence type="ECO:0000313" key="1">
    <source>
        <dbReference type="EMBL" id="MCH7415310.1"/>
    </source>
</evidence>
<name>A0ABS9VFT4_9BACT</name>
<comment type="caution">
    <text evidence="1">The sequence shown here is derived from an EMBL/GenBank/DDBJ whole genome shotgun (WGS) entry which is preliminary data.</text>
</comment>
<evidence type="ECO:0000313" key="2">
    <source>
        <dbReference type="Proteomes" id="UP001165430"/>
    </source>
</evidence>
<gene>
    <name evidence="1" type="ORF">MM213_17550</name>
</gene>
<dbReference type="EMBL" id="JAKZGO010000020">
    <property type="protein sequence ID" value="MCH7415310.1"/>
    <property type="molecule type" value="Genomic_DNA"/>
</dbReference>
<reference evidence="1" key="1">
    <citation type="submission" date="2022-03" db="EMBL/GenBank/DDBJ databases">
        <title>De novo assembled genomes of Belliella spp. (Cyclobacteriaceae) strains.</title>
        <authorList>
            <person name="Szabo A."/>
            <person name="Korponai K."/>
            <person name="Felfoldi T."/>
        </authorList>
    </citation>
    <scope>NUCLEOTIDE SEQUENCE</scope>
    <source>
        <strain evidence="1">DSM 111903</strain>
    </source>
</reference>
<sequence>MNKYFFYFCITIILSSCSPGIVGLMKLEDVQALKGDTLYVFLSDRESDINLHKKYNQNRRANRLQKETDSFNLKLEKAFKENYRFSDLQFAMDSEQKDVSFYATIDITENYGERGNQYLVQLNIRNKNGEIVENTFKESSTDTNYNLNYLVKQLNRKLDRKYTQAKKMQGQ</sequence>
<dbReference type="RefSeq" id="WP_241414202.1">
    <property type="nucleotide sequence ID" value="NZ_JAKZGO010000020.1"/>
</dbReference>
<protein>
    <submittedName>
        <fullName evidence="1">Lipoprotein</fullName>
    </submittedName>
</protein>
<keyword evidence="2" id="KW-1185">Reference proteome</keyword>
<proteinExistence type="predicted"/>
<accession>A0ABS9VFT4</accession>
<keyword evidence="1" id="KW-0449">Lipoprotein</keyword>
<organism evidence="1 2">
    <name type="scientific">Belliella alkalica</name>
    <dbReference type="NCBI Taxonomy" id="1730871"/>
    <lineage>
        <taxon>Bacteria</taxon>
        <taxon>Pseudomonadati</taxon>
        <taxon>Bacteroidota</taxon>
        <taxon>Cytophagia</taxon>
        <taxon>Cytophagales</taxon>
        <taxon>Cyclobacteriaceae</taxon>
        <taxon>Belliella</taxon>
    </lineage>
</organism>